<feature type="transmembrane region" description="Helical" evidence="1">
    <location>
        <begin position="12"/>
        <end position="31"/>
    </location>
</feature>
<gene>
    <name evidence="2" type="ORF">J7W16_05635</name>
</gene>
<reference evidence="2" key="1">
    <citation type="submission" date="2021-03" db="EMBL/GenBank/DDBJ databases">
        <title>Bacillus suaedae sp. nov., isolated from Suaeda aralocaspica.</title>
        <authorList>
            <person name="Lei R.F.R."/>
        </authorList>
    </citation>
    <scope>NUCLEOTIDE SEQUENCE</scope>
    <source>
        <strain evidence="2">YZJH907-2</strain>
    </source>
</reference>
<feature type="transmembrane region" description="Helical" evidence="1">
    <location>
        <begin position="135"/>
        <end position="157"/>
    </location>
</feature>
<name>A0A941AT16_9BACI</name>
<evidence type="ECO:0000256" key="1">
    <source>
        <dbReference type="SAM" id="Phobius"/>
    </source>
</evidence>
<keyword evidence="1" id="KW-0472">Membrane</keyword>
<keyword evidence="1" id="KW-0812">Transmembrane</keyword>
<keyword evidence="1" id="KW-1133">Transmembrane helix</keyword>
<comment type="caution">
    <text evidence="2">The sequence shown here is derived from an EMBL/GenBank/DDBJ whole genome shotgun (WGS) entry which is preliminary data.</text>
</comment>
<organism evidence="2 3">
    <name type="scientific">Halalkalibacter suaedae</name>
    <dbReference type="NCBI Taxonomy" id="2822140"/>
    <lineage>
        <taxon>Bacteria</taxon>
        <taxon>Bacillati</taxon>
        <taxon>Bacillota</taxon>
        <taxon>Bacilli</taxon>
        <taxon>Bacillales</taxon>
        <taxon>Bacillaceae</taxon>
        <taxon>Halalkalibacter</taxon>
    </lineage>
</organism>
<evidence type="ECO:0000313" key="3">
    <source>
        <dbReference type="Proteomes" id="UP000678228"/>
    </source>
</evidence>
<dbReference type="EMBL" id="JAGKSQ010000002">
    <property type="protein sequence ID" value="MBP3950609.1"/>
    <property type="molecule type" value="Genomic_DNA"/>
</dbReference>
<protein>
    <submittedName>
        <fullName evidence="2">DUF1405 domain-containing protein</fullName>
    </submittedName>
</protein>
<dbReference type="InterPro" id="IPR009845">
    <property type="entry name" value="DUF1405"/>
</dbReference>
<dbReference type="AlphaFoldDB" id="A0A941AT16"/>
<evidence type="ECO:0000313" key="2">
    <source>
        <dbReference type="EMBL" id="MBP3950609.1"/>
    </source>
</evidence>
<proteinExistence type="predicted"/>
<dbReference type="PANTHER" id="PTHR40042">
    <property type="entry name" value="HYPOTHETICAL MEMBRANE SPANNING PROTEIN"/>
    <property type="match status" value="1"/>
</dbReference>
<keyword evidence="3" id="KW-1185">Reference proteome</keyword>
<feature type="transmembrane region" description="Helical" evidence="1">
    <location>
        <begin position="108"/>
        <end position="128"/>
    </location>
</feature>
<feature type="transmembrane region" description="Helical" evidence="1">
    <location>
        <begin position="74"/>
        <end position="96"/>
    </location>
</feature>
<dbReference type="PANTHER" id="PTHR40042:SF1">
    <property type="entry name" value="DUF1405 DOMAIN-CONTAINING PROTEIN"/>
    <property type="match status" value="1"/>
</dbReference>
<feature type="transmembrane region" description="Helical" evidence="1">
    <location>
        <begin position="169"/>
        <end position="187"/>
    </location>
</feature>
<accession>A0A941AT16</accession>
<sequence length="199" mass="22992">MTRYLLSLFGHKFVIVLLLLINIPGTIYGYMWYGSQLEQTPFMFLPFVPDSPTASLFFVIVLIALLLNKRWPLFEALAAVTLIKYGLWAVVMNLAAGLTGSHLNWQHYMLIFSHAGMALQAVIYAPYYRIKPWHLLVVALWTIHNDIIDYVFMMHPWLSSGLLPYIEHVGYFTFWLSIFSIGTVYLISVRKNTLKLEVN</sequence>
<feature type="transmembrane region" description="Helical" evidence="1">
    <location>
        <begin position="51"/>
        <end position="67"/>
    </location>
</feature>
<dbReference type="RefSeq" id="WP_210596298.1">
    <property type="nucleotide sequence ID" value="NZ_JAGKSQ010000002.1"/>
</dbReference>
<dbReference type="Pfam" id="PF07187">
    <property type="entry name" value="DUF1405"/>
    <property type="match status" value="1"/>
</dbReference>
<dbReference type="Proteomes" id="UP000678228">
    <property type="component" value="Unassembled WGS sequence"/>
</dbReference>